<feature type="region of interest" description="Disordered" evidence="1">
    <location>
        <begin position="1"/>
        <end position="31"/>
    </location>
</feature>
<evidence type="ECO:0000313" key="2">
    <source>
        <dbReference type="EMBL" id="NYF53621.1"/>
    </source>
</evidence>
<dbReference type="EMBL" id="JACCCV010000002">
    <property type="protein sequence ID" value="NYF53621.1"/>
    <property type="molecule type" value="Genomic_DNA"/>
</dbReference>
<gene>
    <name evidence="2" type="ORF">HDF12_004020</name>
</gene>
<organism evidence="2 3">
    <name type="scientific">Tunturiibacter lichenicola</name>
    <dbReference type="NCBI Taxonomy" id="2051959"/>
    <lineage>
        <taxon>Bacteria</taxon>
        <taxon>Pseudomonadati</taxon>
        <taxon>Acidobacteriota</taxon>
        <taxon>Terriglobia</taxon>
        <taxon>Terriglobales</taxon>
        <taxon>Acidobacteriaceae</taxon>
        <taxon>Tunturiibacter</taxon>
    </lineage>
</organism>
<evidence type="ECO:0000256" key="1">
    <source>
        <dbReference type="SAM" id="MobiDB-lite"/>
    </source>
</evidence>
<proteinExistence type="predicted"/>
<dbReference type="Proteomes" id="UP000534186">
    <property type="component" value="Unassembled WGS sequence"/>
</dbReference>
<feature type="compositionally biased region" description="Basic residues" evidence="1">
    <location>
        <begin position="1"/>
        <end position="27"/>
    </location>
</feature>
<comment type="caution">
    <text evidence="2">The sequence shown here is derived from an EMBL/GenBank/DDBJ whole genome shotgun (WGS) entry which is preliminary data.</text>
</comment>
<protein>
    <submittedName>
        <fullName evidence="2">Pterin-4a-carbinolamine dehydratase</fullName>
    </submittedName>
</protein>
<sequence>MPPPKKAPKKAAKKAAKKTAGHHHDKHHQVNDLRRAYEHMGRVAVLRRSSKSSTADAVAELTTLAQRAIKDGHSKDAADLLRASEHLSFAVLAGEVSGVVRISAELKQSITEHFDELRQRADEHWEEEEEHSNILAGIYQSSRNSAAKAFKTRAYHQALEFARAAEALAHVKQHGPLKLERGHKNLQLKSA</sequence>
<reference evidence="2 3" key="1">
    <citation type="submission" date="2020-07" db="EMBL/GenBank/DDBJ databases">
        <title>Genomic Encyclopedia of Type Strains, Phase IV (KMG-V): Genome sequencing to study the core and pangenomes of soil and plant-associated prokaryotes.</title>
        <authorList>
            <person name="Whitman W."/>
        </authorList>
    </citation>
    <scope>NUCLEOTIDE SEQUENCE [LARGE SCALE GENOMIC DNA]</scope>
    <source>
        <strain evidence="2 3">M8UP30</strain>
    </source>
</reference>
<dbReference type="AlphaFoldDB" id="A0A7Y9T4M0"/>
<evidence type="ECO:0000313" key="3">
    <source>
        <dbReference type="Proteomes" id="UP000534186"/>
    </source>
</evidence>
<accession>A0A7Y9T4M0</accession>
<name>A0A7Y9T4M0_9BACT</name>